<comment type="caution">
    <text evidence="6">The sequence shown here is derived from an EMBL/GenBank/DDBJ whole genome shotgun (WGS) entry which is preliminary data.</text>
</comment>
<dbReference type="PANTHER" id="PTHR43401:SF5">
    <property type="entry name" value="ALCOHOL DEHYDROGENASE-RELATED"/>
    <property type="match status" value="1"/>
</dbReference>
<evidence type="ECO:0000256" key="3">
    <source>
        <dbReference type="ARBA" id="ARBA00022833"/>
    </source>
</evidence>
<dbReference type="InterPro" id="IPR050129">
    <property type="entry name" value="Zn_alcohol_dh"/>
</dbReference>
<keyword evidence="3" id="KW-0862">Zinc</keyword>
<dbReference type="PANTHER" id="PTHR43401">
    <property type="entry name" value="L-THREONINE 3-DEHYDROGENASE"/>
    <property type="match status" value="1"/>
</dbReference>
<dbReference type="AlphaFoldDB" id="A0A4R4P002"/>
<dbReference type="SUPFAM" id="SSF50129">
    <property type="entry name" value="GroES-like"/>
    <property type="match status" value="1"/>
</dbReference>
<protein>
    <submittedName>
        <fullName evidence="6">Alcohol dehydrogenase</fullName>
    </submittedName>
</protein>
<dbReference type="RefSeq" id="WP_165952879.1">
    <property type="nucleotide sequence ID" value="NZ_SMKA01000500.1"/>
</dbReference>
<dbReference type="GO" id="GO:0016491">
    <property type="term" value="F:oxidoreductase activity"/>
    <property type="evidence" value="ECO:0007669"/>
    <property type="project" value="UniProtKB-KW"/>
</dbReference>
<name>A0A4R4P002_9ACTN</name>
<dbReference type="EMBL" id="SMKA01000500">
    <property type="protein sequence ID" value="TDC13857.1"/>
    <property type="molecule type" value="Genomic_DNA"/>
</dbReference>
<feature type="non-terminal residue" evidence="6">
    <location>
        <position position="75"/>
    </location>
</feature>
<evidence type="ECO:0000313" key="6">
    <source>
        <dbReference type="EMBL" id="TDC13857.1"/>
    </source>
</evidence>
<keyword evidence="7" id="KW-1185">Reference proteome</keyword>
<keyword evidence="2" id="KW-0479">Metal-binding</keyword>
<accession>A0A4R4P002</accession>
<evidence type="ECO:0000256" key="2">
    <source>
        <dbReference type="ARBA" id="ARBA00022723"/>
    </source>
</evidence>
<reference evidence="6 7" key="1">
    <citation type="submission" date="2019-03" db="EMBL/GenBank/DDBJ databases">
        <title>Draft genome sequences of novel Actinobacteria.</title>
        <authorList>
            <person name="Sahin N."/>
            <person name="Ay H."/>
            <person name="Saygin H."/>
        </authorList>
    </citation>
    <scope>NUCLEOTIDE SEQUENCE [LARGE SCALE GENOMIC DNA]</scope>
    <source>
        <strain evidence="6 7">JCM 30547</strain>
    </source>
</reference>
<dbReference type="InterPro" id="IPR013154">
    <property type="entry name" value="ADH-like_N"/>
</dbReference>
<gene>
    <name evidence="6" type="ORF">E1261_44555</name>
</gene>
<sequence>MRAVVIEQYGVVPEVREVPEPEVADGSVVLKVEATGLCRSDWHGWMGHDSDIVLPHVPGHELAGTIAAIGAGVEG</sequence>
<dbReference type="PROSITE" id="PS00059">
    <property type="entry name" value="ADH_ZINC"/>
    <property type="match status" value="1"/>
</dbReference>
<dbReference type="InterPro" id="IPR002328">
    <property type="entry name" value="ADH_Zn_CS"/>
</dbReference>
<evidence type="ECO:0000313" key="7">
    <source>
        <dbReference type="Proteomes" id="UP000295075"/>
    </source>
</evidence>
<organism evidence="6 7">
    <name type="scientific">Kribbella albertanoniae</name>
    <dbReference type="NCBI Taxonomy" id="1266829"/>
    <lineage>
        <taxon>Bacteria</taxon>
        <taxon>Bacillati</taxon>
        <taxon>Actinomycetota</taxon>
        <taxon>Actinomycetes</taxon>
        <taxon>Propionibacteriales</taxon>
        <taxon>Kribbellaceae</taxon>
        <taxon>Kribbella</taxon>
    </lineage>
</organism>
<dbReference type="GO" id="GO:0008270">
    <property type="term" value="F:zinc ion binding"/>
    <property type="evidence" value="ECO:0007669"/>
    <property type="project" value="InterPro"/>
</dbReference>
<dbReference type="Proteomes" id="UP000295075">
    <property type="component" value="Unassembled WGS sequence"/>
</dbReference>
<dbReference type="Pfam" id="PF08240">
    <property type="entry name" value="ADH_N"/>
    <property type="match status" value="1"/>
</dbReference>
<dbReference type="Gene3D" id="3.90.180.10">
    <property type="entry name" value="Medium-chain alcohol dehydrogenases, catalytic domain"/>
    <property type="match status" value="1"/>
</dbReference>
<dbReference type="InterPro" id="IPR011032">
    <property type="entry name" value="GroES-like_sf"/>
</dbReference>
<proteinExistence type="predicted"/>
<comment type="cofactor">
    <cofactor evidence="1">
        <name>Zn(2+)</name>
        <dbReference type="ChEBI" id="CHEBI:29105"/>
    </cofactor>
</comment>
<evidence type="ECO:0000259" key="5">
    <source>
        <dbReference type="Pfam" id="PF08240"/>
    </source>
</evidence>
<keyword evidence="4" id="KW-0560">Oxidoreductase</keyword>
<feature type="domain" description="Alcohol dehydrogenase-like N-terminal" evidence="5">
    <location>
        <begin position="25"/>
        <end position="74"/>
    </location>
</feature>
<evidence type="ECO:0000256" key="4">
    <source>
        <dbReference type="ARBA" id="ARBA00023002"/>
    </source>
</evidence>
<evidence type="ECO:0000256" key="1">
    <source>
        <dbReference type="ARBA" id="ARBA00001947"/>
    </source>
</evidence>